<accession>A0A8X6QPP8</accession>
<keyword evidence="2" id="KW-1185">Reference proteome</keyword>
<evidence type="ECO:0000313" key="1">
    <source>
        <dbReference type="EMBL" id="GFU33004.1"/>
    </source>
</evidence>
<comment type="caution">
    <text evidence="1">The sequence shown here is derived from an EMBL/GenBank/DDBJ whole genome shotgun (WGS) entry which is preliminary data.</text>
</comment>
<sequence>MEYSDIRNTTQVLVCYRVWPAMRYDKMFYGATLGATKK</sequence>
<reference evidence="1" key="1">
    <citation type="submission" date="2020-08" db="EMBL/GenBank/DDBJ databases">
        <title>Multicomponent nature underlies the extraordinary mechanical properties of spider dragline silk.</title>
        <authorList>
            <person name="Kono N."/>
            <person name="Nakamura H."/>
            <person name="Mori M."/>
            <person name="Yoshida Y."/>
            <person name="Ohtoshi R."/>
            <person name="Malay A.D."/>
            <person name="Moran D.A.P."/>
            <person name="Tomita M."/>
            <person name="Numata K."/>
            <person name="Arakawa K."/>
        </authorList>
    </citation>
    <scope>NUCLEOTIDE SEQUENCE</scope>
</reference>
<name>A0A8X6QPP8_NEPPI</name>
<dbReference type="Proteomes" id="UP000887013">
    <property type="component" value="Unassembled WGS sequence"/>
</dbReference>
<dbReference type="AlphaFoldDB" id="A0A8X6QPP8"/>
<organism evidence="1 2">
    <name type="scientific">Nephila pilipes</name>
    <name type="common">Giant wood spider</name>
    <name type="synonym">Nephila maculata</name>
    <dbReference type="NCBI Taxonomy" id="299642"/>
    <lineage>
        <taxon>Eukaryota</taxon>
        <taxon>Metazoa</taxon>
        <taxon>Ecdysozoa</taxon>
        <taxon>Arthropoda</taxon>
        <taxon>Chelicerata</taxon>
        <taxon>Arachnida</taxon>
        <taxon>Araneae</taxon>
        <taxon>Araneomorphae</taxon>
        <taxon>Entelegynae</taxon>
        <taxon>Araneoidea</taxon>
        <taxon>Nephilidae</taxon>
        <taxon>Nephila</taxon>
    </lineage>
</organism>
<protein>
    <submittedName>
        <fullName evidence="1">Uncharacterized protein</fullName>
    </submittedName>
</protein>
<dbReference type="EMBL" id="BMAW01130001">
    <property type="protein sequence ID" value="GFU33004.1"/>
    <property type="molecule type" value="Genomic_DNA"/>
</dbReference>
<gene>
    <name evidence="1" type="ORF">NPIL_689011</name>
</gene>
<evidence type="ECO:0000313" key="2">
    <source>
        <dbReference type="Proteomes" id="UP000887013"/>
    </source>
</evidence>
<proteinExistence type="predicted"/>
<feature type="non-terminal residue" evidence="1">
    <location>
        <position position="38"/>
    </location>
</feature>